<feature type="compositionally biased region" description="Polar residues" evidence="10">
    <location>
        <begin position="55"/>
        <end position="67"/>
    </location>
</feature>
<dbReference type="GO" id="GO:0043093">
    <property type="term" value="P:FtsZ-dependent cytokinesis"/>
    <property type="evidence" value="ECO:0007669"/>
    <property type="project" value="UniProtKB-UniRule"/>
</dbReference>
<keyword evidence="3 8" id="KW-0132">Cell division</keyword>
<evidence type="ECO:0000256" key="6">
    <source>
        <dbReference type="ARBA" id="ARBA00023136"/>
    </source>
</evidence>
<dbReference type="PANTHER" id="PTHR38685:SF1">
    <property type="entry name" value="CELL DIVISION PROTEIN ZIPA"/>
    <property type="match status" value="1"/>
</dbReference>
<dbReference type="AlphaFoldDB" id="A0A379EXE3"/>
<keyword evidence="4 8" id="KW-0812">Transmembrane</keyword>
<dbReference type="SMART" id="SM00771">
    <property type="entry name" value="ZipA_C"/>
    <property type="match status" value="1"/>
</dbReference>
<comment type="subunit">
    <text evidence="8">Interacts with FtsZ via their C-terminal domains.</text>
</comment>
<keyword evidence="2 8" id="KW-0997">Cell inner membrane</keyword>
<sequence>MDLNTILIILGIIALIILVVHGLWANRREKSQYFKNANTFTRDSRLREPPAHVQAPNTSEISATESNTIVSVQSPSPETQTYNLSTQTAPEPQQHTFTFEAEQQLVHEQQAVEQALENIKISLPNIEQPIYQASIEPVSQTPSPVLTTIAEAESYADQEDGIDTHSDELRQQLAELAQQSPSVTLASLREESEIAEEKRHEAKKIESNAEINEQSSFVMMYVVAPENYVFQGAKLAKILDELGFLFGEHNIYHRHSDLSVNSPVLFSVANIQQPGTFDYNMYDFSTVGIALFMQLPSEGNDLMNLRMMIRAAKSIAEELEGFVLTDKQEIFDEQAEKAYLARVK</sequence>
<evidence type="ECO:0000256" key="2">
    <source>
        <dbReference type="ARBA" id="ARBA00022519"/>
    </source>
</evidence>
<comment type="subcellular location">
    <subcellularLocation>
        <location evidence="8">Cell inner membrane</location>
        <topology evidence="8">Single-pass type I membrane protein</topology>
    </subcellularLocation>
    <text evidence="8">Localizes to the Z ring in an FtsZ-dependent manner.</text>
</comment>
<dbReference type="Proteomes" id="UP000254704">
    <property type="component" value="Unassembled WGS sequence"/>
</dbReference>
<evidence type="ECO:0000256" key="3">
    <source>
        <dbReference type="ARBA" id="ARBA00022618"/>
    </source>
</evidence>
<keyword evidence="7 8" id="KW-0131">Cell cycle</keyword>
<dbReference type="Gene3D" id="3.30.1400.10">
    <property type="entry name" value="ZipA, C-terminal FtsZ-binding domain"/>
    <property type="match status" value="1"/>
</dbReference>
<evidence type="ECO:0000256" key="9">
    <source>
        <dbReference type="RuleBase" id="RU003612"/>
    </source>
</evidence>
<keyword evidence="5 8" id="KW-1133">Transmembrane helix</keyword>
<evidence type="ECO:0000256" key="4">
    <source>
        <dbReference type="ARBA" id="ARBA00022692"/>
    </source>
</evidence>
<organism evidence="12 13">
    <name type="scientific">Pasteurella canis</name>
    <dbReference type="NCBI Taxonomy" id="753"/>
    <lineage>
        <taxon>Bacteria</taxon>
        <taxon>Pseudomonadati</taxon>
        <taxon>Pseudomonadota</taxon>
        <taxon>Gammaproteobacteria</taxon>
        <taxon>Pasteurellales</taxon>
        <taxon>Pasteurellaceae</taxon>
        <taxon>Pasteurella</taxon>
    </lineage>
</organism>
<gene>
    <name evidence="8 12" type="primary">zipA</name>
    <name evidence="12" type="ORF">NCTC11621_02133</name>
</gene>
<protein>
    <recommendedName>
        <fullName evidence="8 9">Cell division protein ZipA</fullName>
    </recommendedName>
</protein>
<dbReference type="GO" id="GO:0005886">
    <property type="term" value="C:plasma membrane"/>
    <property type="evidence" value="ECO:0007669"/>
    <property type="project" value="UniProtKB-SubCell"/>
</dbReference>
<dbReference type="Pfam" id="PF04354">
    <property type="entry name" value="ZipA_C"/>
    <property type="match status" value="1"/>
</dbReference>
<evidence type="ECO:0000256" key="8">
    <source>
        <dbReference type="HAMAP-Rule" id="MF_00509"/>
    </source>
</evidence>
<feature type="transmembrane region" description="Helical" evidence="8">
    <location>
        <begin position="6"/>
        <end position="25"/>
    </location>
</feature>
<feature type="region of interest" description="Disordered" evidence="10">
    <location>
        <begin position="47"/>
        <end position="67"/>
    </location>
</feature>
<evidence type="ECO:0000256" key="5">
    <source>
        <dbReference type="ARBA" id="ARBA00022989"/>
    </source>
</evidence>
<dbReference type="RefSeq" id="WP_115323486.1">
    <property type="nucleotide sequence ID" value="NZ_UGTV01000015.1"/>
</dbReference>
<evidence type="ECO:0000259" key="11">
    <source>
        <dbReference type="SMART" id="SM00771"/>
    </source>
</evidence>
<reference evidence="12 13" key="1">
    <citation type="submission" date="2018-06" db="EMBL/GenBank/DDBJ databases">
        <authorList>
            <consortium name="Pathogen Informatics"/>
            <person name="Doyle S."/>
        </authorList>
    </citation>
    <scope>NUCLEOTIDE SEQUENCE [LARGE SCALE GENOMIC DNA]</scope>
    <source>
        <strain evidence="12 13">NCTC11621</strain>
    </source>
</reference>
<dbReference type="InterPro" id="IPR036765">
    <property type="entry name" value="ZipA_FtsZ-bd_C_sf"/>
</dbReference>
<dbReference type="EMBL" id="UGTV01000015">
    <property type="protein sequence ID" value="SUC11051.1"/>
    <property type="molecule type" value="Genomic_DNA"/>
</dbReference>
<evidence type="ECO:0000256" key="7">
    <source>
        <dbReference type="ARBA" id="ARBA00023306"/>
    </source>
</evidence>
<evidence type="ECO:0000313" key="13">
    <source>
        <dbReference type="Proteomes" id="UP000254704"/>
    </source>
</evidence>
<feature type="domain" description="ZipA C-terminal FtsZ-binding" evidence="11">
    <location>
        <begin position="214"/>
        <end position="343"/>
    </location>
</feature>
<evidence type="ECO:0000313" key="12">
    <source>
        <dbReference type="EMBL" id="SUC11051.1"/>
    </source>
</evidence>
<dbReference type="GO" id="GO:0000917">
    <property type="term" value="P:division septum assembly"/>
    <property type="evidence" value="ECO:0007669"/>
    <property type="project" value="TreeGrafter"/>
</dbReference>
<keyword evidence="6 8" id="KW-0472">Membrane</keyword>
<name>A0A379EXE3_9PAST</name>
<evidence type="ECO:0000256" key="10">
    <source>
        <dbReference type="SAM" id="MobiDB-lite"/>
    </source>
</evidence>
<dbReference type="SUPFAM" id="SSF64383">
    <property type="entry name" value="Cell-division protein ZipA, C-terminal domain"/>
    <property type="match status" value="1"/>
</dbReference>
<comment type="function">
    <text evidence="8 9">Essential cell division protein that stabilizes the FtsZ protofilaments by cross-linking them and that serves as a cytoplasmic membrane anchor for the Z ring. Also required for the recruitment to the septal ring of downstream cell division proteins.</text>
</comment>
<keyword evidence="1 8" id="KW-1003">Cell membrane</keyword>
<dbReference type="HAMAP" id="MF_00509">
    <property type="entry name" value="ZipA"/>
    <property type="match status" value="1"/>
</dbReference>
<evidence type="ECO:0000256" key="1">
    <source>
        <dbReference type="ARBA" id="ARBA00022475"/>
    </source>
</evidence>
<dbReference type="GO" id="GO:0032153">
    <property type="term" value="C:cell division site"/>
    <property type="evidence" value="ECO:0007669"/>
    <property type="project" value="UniProtKB-UniRule"/>
</dbReference>
<dbReference type="InterPro" id="IPR011919">
    <property type="entry name" value="Cell_div_ZipA"/>
</dbReference>
<proteinExistence type="inferred from homology"/>
<dbReference type="InterPro" id="IPR007449">
    <property type="entry name" value="ZipA_FtsZ-bd_C"/>
</dbReference>
<accession>A0A379EXE3</accession>
<dbReference type="PANTHER" id="PTHR38685">
    <property type="entry name" value="CELL DIVISION PROTEIN ZIPA"/>
    <property type="match status" value="1"/>
</dbReference>
<dbReference type="NCBIfam" id="TIGR02205">
    <property type="entry name" value="septum_zipA"/>
    <property type="match status" value="1"/>
</dbReference>
<comment type="similarity">
    <text evidence="8 9">Belongs to the ZipA family.</text>
</comment>